<evidence type="ECO:0000313" key="1">
    <source>
        <dbReference type="EMBL" id="MEX3931103.1"/>
    </source>
</evidence>
<comment type="caution">
    <text evidence="1">The sequence shown here is derived from an EMBL/GenBank/DDBJ whole genome shotgun (WGS) entry which is preliminary data.</text>
</comment>
<sequence>MANGKWQMANGKWQMANGKWQMANGKSPGGRGFLSLGRARRARMQFLKTNVQYIIQRRLGRKMYQ</sequence>
<organism evidence="1 2">
    <name type="scientific">Paraburkholderia phymatum</name>
    <dbReference type="NCBI Taxonomy" id="148447"/>
    <lineage>
        <taxon>Bacteria</taxon>
        <taxon>Pseudomonadati</taxon>
        <taxon>Pseudomonadota</taxon>
        <taxon>Betaproteobacteria</taxon>
        <taxon>Burkholderiales</taxon>
        <taxon>Burkholderiaceae</taxon>
        <taxon>Paraburkholderia</taxon>
    </lineage>
</organism>
<gene>
    <name evidence="1" type="ORF">AB4Y32_04635</name>
</gene>
<proteinExistence type="predicted"/>
<evidence type="ECO:0000313" key="2">
    <source>
        <dbReference type="Proteomes" id="UP001558850"/>
    </source>
</evidence>
<name>A0ACC6TUQ5_9BURK</name>
<protein>
    <submittedName>
        <fullName evidence="1">Uncharacterized protein</fullName>
    </submittedName>
</protein>
<accession>A0ACC6TUQ5</accession>
<dbReference type="Proteomes" id="UP001558850">
    <property type="component" value="Unassembled WGS sequence"/>
</dbReference>
<dbReference type="EMBL" id="JBFRCH010000002">
    <property type="protein sequence ID" value="MEX3931103.1"/>
    <property type="molecule type" value="Genomic_DNA"/>
</dbReference>
<keyword evidence="2" id="KW-1185">Reference proteome</keyword>
<reference evidence="1" key="1">
    <citation type="submission" date="2024-07" db="EMBL/GenBank/DDBJ databases">
        <title>A survey of Mimosa microsymbionts across Brazilian biomes reveals a high diversity of Paraburkholderia nodulating endemic species, but also that Cupriavidus is common as a symbiont of widespread species.</title>
        <authorList>
            <person name="Rouws L."/>
            <person name="Barauna A."/>
            <person name="Beukes C."/>
            <person name="Rouws J.R.C."/>
            <person name="De Faria S.M."/>
            <person name="Gross E."/>
            <person name="Bueno Dos Reis Junior F."/>
            <person name="Simon M.F."/>
            <person name="Maluk M."/>
            <person name="Odee D.W."/>
            <person name="Kenicer G."/>
            <person name="Young J.P.W."/>
            <person name="Reis V.M."/>
            <person name="Zilli J."/>
            <person name="James E.K."/>
        </authorList>
    </citation>
    <scope>NUCLEOTIDE SEQUENCE</scope>
    <source>
        <strain evidence="1">EG181B</strain>
    </source>
</reference>